<keyword evidence="2 4" id="KW-0233">DNA recombination</keyword>
<dbReference type="Gene3D" id="2.40.50.140">
    <property type="entry name" value="Nucleic acid-binding proteins"/>
    <property type="match status" value="1"/>
</dbReference>
<dbReference type="eggNOG" id="COG1381">
    <property type="taxonomic scope" value="Bacteria"/>
</dbReference>
<dbReference type="NCBIfam" id="TIGR00613">
    <property type="entry name" value="reco"/>
    <property type="match status" value="1"/>
</dbReference>
<evidence type="ECO:0000313" key="7">
    <source>
        <dbReference type="Proteomes" id="UP000003011"/>
    </source>
</evidence>
<dbReference type="Pfam" id="PF02565">
    <property type="entry name" value="RecO_C"/>
    <property type="match status" value="1"/>
</dbReference>
<dbReference type="EMBL" id="ACZL01000003">
    <property type="protein sequence ID" value="EHI56705.1"/>
    <property type="molecule type" value="Genomic_DNA"/>
</dbReference>
<dbReference type="InterPro" id="IPR037278">
    <property type="entry name" value="ARFGAP/RecO"/>
</dbReference>
<evidence type="ECO:0000259" key="5">
    <source>
        <dbReference type="Pfam" id="PF11967"/>
    </source>
</evidence>
<evidence type="ECO:0000256" key="4">
    <source>
        <dbReference type="HAMAP-Rule" id="MF_00201"/>
    </source>
</evidence>
<proteinExistence type="inferred from homology"/>
<evidence type="ECO:0000313" key="6">
    <source>
        <dbReference type="EMBL" id="EHI56705.1"/>
    </source>
</evidence>
<dbReference type="OrthoDB" id="9797083at2"/>
<dbReference type="HOGENOM" id="CLU_066632_3_0_9"/>
<evidence type="ECO:0000256" key="2">
    <source>
        <dbReference type="ARBA" id="ARBA00023172"/>
    </source>
</evidence>
<comment type="function">
    <text evidence="4">Involved in DNA repair and RecF pathway recombination.</text>
</comment>
<dbReference type="PANTHER" id="PTHR33991:SF1">
    <property type="entry name" value="DNA REPAIR PROTEIN RECO"/>
    <property type="match status" value="1"/>
</dbReference>
<dbReference type="Proteomes" id="UP000003011">
    <property type="component" value="Unassembled WGS sequence"/>
</dbReference>
<dbReference type="GO" id="GO:0006302">
    <property type="term" value="P:double-strand break repair"/>
    <property type="evidence" value="ECO:0007669"/>
    <property type="project" value="TreeGrafter"/>
</dbReference>
<comment type="caution">
    <text evidence="6">The sequence shown here is derived from an EMBL/GenBank/DDBJ whole genome shotgun (WGS) entry which is preliminary data.</text>
</comment>
<dbReference type="AlphaFoldDB" id="G5GF14"/>
<keyword evidence="7" id="KW-1185">Reference proteome</keyword>
<comment type="similarity">
    <text evidence="4">Belongs to the RecO family.</text>
</comment>
<dbReference type="InterPro" id="IPR022572">
    <property type="entry name" value="DNA_rep/recomb_RecO_N"/>
</dbReference>
<dbReference type="PATRIC" id="fig|679200.3.peg.171"/>
<dbReference type="InterPro" id="IPR003717">
    <property type="entry name" value="RecO"/>
</dbReference>
<gene>
    <name evidence="4" type="primary">recO</name>
    <name evidence="6" type="ORF">HMPREF9333_00152</name>
</gene>
<name>G5GF14_9FIRM</name>
<accession>G5GF14</accession>
<keyword evidence="1 4" id="KW-0227">DNA damage</keyword>
<dbReference type="InterPro" id="IPR012340">
    <property type="entry name" value="NA-bd_OB-fold"/>
</dbReference>
<keyword evidence="3 4" id="KW-0234">DNA repair</keyword>
<protein>
    <recommendedName>
        <fullName evidence="4">DNA repair protein RecO</fullName>
    </recommendedName>
    <alternativeName>
        <fullName evidence="4">Recombination protein O</fullName>
    </alternativeName>
</protein>
<dbReference type="HAMAP" id="MF_00201">
    <property type="entry name" value="RecO"/>
    <property type="match status" value="1"/>
</dbReference>
<dbReference type="SUPFAM" id="SSF50249">
    <property type="entry name" value="Nucleic acid-binding proteins"/>
    <property type="match status" value="1"/>
</dbReference>
<dbReference type="SUPFAM" id="SSF57863">
    <property type="entry name" value="ArfGap/RecO-like zinc finger"/>
    <property type="match status" value="1"/>
</dbReference>
<dbReference type="STRING" id="679200.HMPREF9333_00152"/>
<feature type="domain" description="DNA replication/recombination mediator RecO N-terminal" evidence="5">
    <location>
        <begin position="4"/>
        <end position="77"/>
    </location>
</feature>
<dbReference type="RefSeq" id="WP_005539102.1">
    <property type="nucleotide sequence ID" value="NZ_JH378829.1"/>
</dbReference>
<dbReference type="GO" id="GO:0006310">
    <property type="term" value="P:DNA recombination"/>
    <property type="evidence" value="ECO:0007669"/>
    <property type="project" value="UniProtKB-UniRule"/>
</dbReference>
<dbReference type="PANTHER" id="PTHR33991">
    <property type="entry name" value="DNA REPAIR PROTEIN RECO"/>
    <property type="match status" value="1"/>
</dbReference>
<evidence type="ECO:0000256" key="3">
    <source>
        <dbReference type="ARBA" id="ARBA00023204"/>
    </source>
</evidence>
<sequence length="216" mass="25100">MKAAVELTGIIIKSIPTGEYDRRITLITKERGKVSGFVRGARRQGSTLLGNTIPFVYGNFKFYETKDALNLYSADIHRYFEEIRSDIRRTCYGSYFLELADYYGREYIHERETLKLLYMSLIALTKESIPHKLTRRIFELRIMVINGEYDSMPGGLKCGGAKYAWQFIINTDISKLYTFNLSDEAFEQIEECIDNMIQRFIDRPMNSLEVLKTVCS</sequence>
<organism evidence="6 7">
    <name type="scientific">Johnsonella ignava ATCC 51276</name>
    <dbReference type="NCBI Taxonomy" id="679200"/>
    <lineage>
        <taxon>Bacteria</taxon>
        <taxon>Bacillati</taxon>
        <taxon>Bacillota</taxon>
        <taxon>Clostridia</taxon>
        <taxon>Lachnospirales</taxon>
        <taxon>Lachnospiraceae</taxon>
        <taxon>Johnsonella</taxon>
    </lineage>
</organism>
<dbReference type="Pfam" id="PF11967">
    <property type="entry name" value="RecO_N"/>
    <property type="match status" value="1"/>
</dbReference>
<dbReference type="GO" id="GO:0043590">
    <property type="term" value="C:bacterial nucleoid"/>
    <property type="evidence" value="ECO:0007669"/>
    <property type="project" value="TreeGrafter"/>
</dbReference>
<evidence type="ECO:0000256" key="1">
    <source>
        <dbReference type="ARBA" id="ARBA00022763"/>
    </source>
</evidence>
<reference evidence="6 7" key="1">
    <citation type="submission" date="2011-08" db="EMBL/GenBank/DDBJ databases">
        <title>The Genome Sequence of Johnsonella ignava ATCC 51276.</title>
        <authorList>
            <consortium name="The Broad Institute Genome Sequencing Platform"/>
            <person name="Earl A."/>
            <person name="Ward D."/>
            <person name="Feldgarden M."/>
            <person name="Gevers D."/>
            <person name="Izard J."/>
            <person name="Blanton J.M."/>
            <person name="Baranova O.V."/>
            <person name="Dewhirst F.E."/>
            <person name="Young S.K."/>
            <person name="Zeng Q."/>
            <person name="Gargeya S."/>
            <person name="Fitzgerald M."/>
            <person name="Haas B."/>
            <person name="Abouelleil A."/>
            <person name="Alvarado L."/>
            <person name="Arachchi H.M."/>
            <person name="Berlin A."/>
            <person name="Brown A."/>
            <person name="Chapman S.B."/>
            <person name="Chen Z."/>
            <person name="Dunbar C."/>
            <person name="Freedman E."/>
            <person name="Gearin G."/>
            <person name="Gellesch M."/>
            <person name="Goldberg J."/>
            <person name="Griggs A."/>
            <person name="Gujja S."/>
            <person name="Heiman D."/>
            <person name="Howarth C."/>
            <person name="Larson L."/>
            <person name="Lui A."/>
            <person name="MacDonald P.J.P."/>
            <person name="Montmayeur A."/>
            <person name="Murphy C."/>
            <person name="Neiman D."/>
            <person name="Pearson M."/>
            <person name="Priest M."/>
            <person name="Roberts A."/>
            <person name="Saif S."/>
            <person name="Shea T."/>
            <person name="Shenoy N."/>
            <person name="Sisk P."/>
            <person name="Stolte C."/>
            <person name="Sykes S."/>
            <person name="Wortman J."/>
            <person name="Nusbaum C."/>
            <person name="Birren B."/>
        </authorList>
    </citation>
    <scope>NUCLEOTIDE SEQUENCE [LARGE SCALE GENOMIC DNA]</scope>
    <source>
        <strain evidence="6 7">ATCC 51276</strain>
    </source>
</reference>